<keyword evidence="2" id="KW-0812">Transmembrane</keyword>
<feature type="compositionally biased region" description="Basic residues" evidence="1">
    <location>
        <begin position="183"/>
        <end position="195"/>
    </location>
</feature>
<feature type="transmembrane region" description="Helical" evidence="2">
    <location>
        <begin position="6"/>
        <end position="25"/>
    </location>
</feature>
<protein>
    <recommendedName>
        <fullName evidence="5">DUF2878 domain-containing protein</fullName>
    </recommendedName>
</protein>
<accession>A0A3G1KPT0</accession>
<gene>
    <name evidence="3" type="ORF">DCMF_06280</name>
</gene>
<feature type="transmembrane region" description="Helical" evidence="2">
    <location>
        <begin position="32"/>
        <end position="54"/>
    </location>
</feature>
<feature type="transmembrane region" description="Helical" evidence="2">
    <location>
        <begin position="95"/>
        <end position="115"/>
    </location>
</feature>
<evidence type="ECO:0008006" key="5">
    <source>
        <dbReference type="Google" id="ProtNLM"/>
    </source>
</evidence>
<evidence type="ECO:0000313" key="3">
    <source>
        <dbReference type="EMBL" id="ATW24440.1"/>
    </source>
</evidence>
<feature type="transmembrane region" description="Helical" evidence="2">
    <location>
        <begin position="66"/>
        <end position="88"/>
    </location>
</feature>
<evidence type="ECO:0000256" key="2">
    <source>
        <dbReference type="SAM" id="Phobius"/>
    </source>
</evidence>
<dbReference type="AlphaFoldDB" id="A0A3G1KPT0"/>
<keyword evidence="2" id="KW-0472">Membrane</keyword>
<dbReference type="Proteomes" id="UP000323521">
    <property type="component" value="Chromosome"/>
</dbReference>
<feature type="transmembrane region" description="Helical" evidence="2">
    <location>
        <begin position="127"/>
        <end position="146"/>
    </location>
</feature>
<name>A0A3G1KPT0_FORW1</name>
<evidence type="ECO:0000256" key="1">
    <source>
        <dbReference type="SAM" id="MobiDB-lite"/>
    </source>
</evidence>
<evidence type="ECO:0000313" key="4">
    <source>
        <dbReference type="Proteomes" id="UP000323521"/>
    </source>
</evidence>
<proteinExistence type="predicted"/>
<keyword evidence="2" id="KW-1133">Transmembrane helix</keyword>
<feature type="region of interest" description="Disordered" evidence="1">
    <location>
        <begin position="174"/>
        <end position="195"/>
    </location>
</feature>
<sequence length="195" mass="23087">MKIPLYFIYLFYTLALAFIMLVIVPRKRIYELALLGIFYGAIIDVFWILVIGLIHAGGYLNYGPLGFLGIPFMPPIAWTVFFIMFLYFLPDRKPWNYLFAVVSAGYGVFFSNVLSNLGIFEWTFSKVILPFGLYLTWFFFVTWSYLKQGKRFVRYVVRKKNFVRSKSRYYYPVQREESSLKPSAKHPKKPLKIKR</sequence>
<reference evidence="3 4" key="1">
    <citation type="submission" date="2016-10" db="EMBL/GenBank/DDBJ databases">
        <title>Complete Genome Sequence of Peptococcaceae strain DCMF.</title>
        <authorList>
            <person name="Edwards R.J."/>
            <person name="Holland S.I."/>
            <person name="Deshpande N.P."/>
            <person name="Wong Y.K."/>
            <person name="Ertan H."/>
            <person name="Manefield M."/>
            <person name="Russell T.L."/>
            <person name="Lee M.J."/>
        </authorList>
    </citation>
    <scope>NUCLEOTIDE SEQUENCE [LARGE SCALE GENOMIC DNA]</scope>
    <source>
        <strain evidence="3 4">DCMF</strain>
    </source>
</reference>
<dbReference type="RefSeq" id="WP_214659146.1">
    <property type="nucleotide sequence ID" value="NZ_CP017634.1"/>
</dbReference>
<organism evidence="3 4">
    <name type="scientific">Formimonas warabiya</name>
    <dbReference type="NCBI Taxonomy" id="1761012"/>
    <lineage>
        <taxon>Bacteria</taxon>
        <taxon>Bacillati</taxon>
        <taxon>Bacillota</taxon>
        <taxon>Clostridia</taxon>
        <taxon>Eubacteriales</taxon>
        <taxon>Peptococcaceae</taxon>
        <taxon>Candidatus Formimonas</taxon>
    </lineage>
</organism>
<keyword evidence="4" id="KW-1185">Reference proteome</keyword>
<dbReference type="KEGG" id="fwa:DCMF_06280"/>
<dbReference type="EMBL" id="CP017634">
    <property type="protein sequence ID" value="ATW24440.1"/>
    <property type="molecule type" value="Genomic_DNA"/>
</dbReference>